<sequence length="57" mass="6466">MIQVAIVAELLEGYTQLLSRALHHMLQDAPFPGRVRLLILRNLPFNSTVSPTPPSWR</sequence>
<dbReference type="Proteomes" id="UP000594263">
    <property type="component" value="Unplaced"/>
</dbReference>
<proteinExistence type="predicted"/>
<organism evidence="1 2">
    <name type="scientific">Kalanchoe fedtschenkoi</name>
    <name type="common">Lavender scallops</name>
    <name type="synonym">South American air plant</name>
    <dbReference type="NCBI Taxonomy" id="63787"/>
    <lineage>
        <taxon>Eukaryota</taxon>
        <taxon>Viridiplantae</taxon>
        <taxon>Streptophyta</taxon>
        <taxon>Embryophyta</taxon>
        <taxon>Tracheophyta</taxon>
        <taxon>Spermatophyta</taxon>
        <taxon>Magnoliopsida</taxon>
        <taxon>eudicotyledons</taxon>
        <taxon>Gunneridae</taxon>
        <taxon>Pentapetalae</taxon>
        <taxon>Saxifragales</taxon>
        <taxon>Crassulaceae</taxon>
        <taxon>Kalanchoe</taxon>
    </lineage>
</organism>
<accession>A0A7N0UHY3</accession>
<dbReference type="PANTHER" id="PTHR48175:SF3">
    <property type="entry name" value="OS04G0581700 PROTEIN"/>
    <property type="match status" value="1"/>
</dbReference>
<dbReference type="Gramene" id="Kaladp0067s0209.1.v1.1">
    <property type="protein sequence ID" value="Kaladp0067s0209.1.v1.1.CDS.1"/>
    <property type="gene ID" value="Kaladp0067s0209.v1.1"/>
</dbReference>
<dbReference type="EnsemblPlants" id="Kaladp0067s0209.1.v1.1">
    <property type="protein sequence ID" value="Kaladp0067s0209.1.v1.1.CDS.1"/>
    <property type="gene ID" value="Kaladp0067s0209.v1.1"/>
</dbReference>
<name>A0A7N0UHY3_KALFE</name>
<protein>
    <submittedName>
        <fullName evidence="1">Uncharacterized protein</fullName>
    </submittedName>
</protein>
<evidence type="ECO:0000313" key="2">
    <source>
        <dbReference type="Proteomes" id="UP000594263"/>
    </source>
</evidence>
<dbReference type="PANTHER" id="PTHR48175">
    <property type="entry name" value="OS04G0581700 PROTEIN"/>
    <property type="match status" value="1"/>
</dbReference>
<evidence type="ECO:0000313" key="1">
    <source>
        <dbReference type="EnsemblPlants" id="Kaladp0067s0209.1.v1.1.CDS.1"/>
    </source>
</evidence>
<keyword evidence="2" id="KW-1185">Reference proteome</keyword>
<dbReference type="OMA" id="VTIMAEM"/>
<dbReference type="AlphaFoldDB" id="A0A7N0UHY3"/>
<reference evidence="1" key="1">
    <citation type="submission" date="2021-01" db="UniProtKB">
        <authorList>
            <consortium name="EnsemblPlants"/>
        </authorList>
    </citation>
    <scope>IDENTIFICATION</scope>
</reference>